<evidence type="ECO:0000259" key="3">
    <source>
        <dbReference type="Pfam" id="PF26347"/>
    </source>
</evidence>
<dbReference type="RefSeq" id="WP_069656043.1">
    <property type="nucleotide sequence ID" value="NZ_MIJF01000008.1"/>
</dbReference>
<sequence>MRYVFWKNHKSFVRNLIFFIMGIYTGFFFFLYLHGKQIDDLMKINDRLTVELKNCKNENETLKQERKQRQQNQLIRIIKFHYDDQLDPFIETELLEKLMDETQFLIGKKIEDVKKSPDFIFQLLNQRIYKIKEKNYQINVKFVSIQSTTEIWIVIREHKKE</sequence>
<feature type="transmembrane region" description="Helical" evidence="2">
    <location>
        <begin position="12"/>
        <end position="33"/>
    </location>
</feature>
<dbReference type="OrthoDB" id="2691164at2"/>
<keyword evidence="2" id="KW-1133">Transmembrane helix</keyword>
<keyword evidence="2" id="KW-0812">Transmembrane</keyword>
<name>A0A1D2YWE5_9BACI</name>
<reference evidence="4 5" key="1">
    <citation type="submission" date="2016-09" db="EMBL/GenBank/DDBJ databases">
        <title>Draft genome sequence for the type strain of Vulcanibacillus modesticaldus BR, a strictly anaerobic, moderately thermophilic, and nitrate-reducing bacterium from deep sea-hydrothermal vents of the Mid-Atlantic Ridge.</title>
        <authorList>
            <person name="Abin C.A."/>
            <person name="Hollibaugh J.T."/>
        </authorList>
    </citation>
    <scope>NUCLEOTIDE SEQUENCE [LARGE SCALE GENOMIC DNA]</scope>
    <source>
        <strain evidence="4 5">BR</strain>
    </source>
</reference>
<comment type="caution">
    <text evidence="4">The sequence shown here is derived from an EMBL/GenBank/DDBJ whole genome shotgun (WGS) entry which is preliminary data.</text>
</comment>
<evidence type="ECO:0000256" key="2">
    <source>
        <dbReference type="SAM" id="Phobius"/>
    </source>
</evidence>
<dbReference type="InterPro" id="IPR058620">
    <property type="entry name" value="YtrI_C"/>
</dbReference>
<dbReference type="Proteomes" id="UP000243739">
    <property type="component" value="Unassembled WGS sequence"/>
</dbReference>
<evidence type="ECO:0000256" key="1">
    <source>
        <dbReference type="SAM" id="Coils"/>
    </source>
</evidence>
<dbReference type="Pfam" id="PF26347">
    <property type="entry name" value="YtrI_sporulation"/>
    <property type="match status" value="1"/>
</dbReference>
<keyword evidence="5" id="KW-1185">Reference proteome</keyword>
<gene>
    <name evidence="4" type="ORF">BHF71_06390</name>
</gene>
<proteinExistence type="predicted"/>
<keyword evidence="1" id="KW-0175">Coiled coil</keyword>
<feature type="coiled-coil region" evidence="1">
    <location>
        <begin position="38"/>
        <end position="72"/>
    </location>
</feature>
<evidence type="ECO:0000313" key="5">
    <source>
        <dbReference type="Proteomes" id="UP000243739"/>
    </source>
</evidence>
<dbReference type="STRING" id="337097.BHF71_06390"/>
<accession>A0A1D2YWE5</accession>
<keyword evidence="2" id="KW-0472">Membrane</keyword>
<organism evidence="4 5">
    <name type="scientific">Vulcanibacillus modesticaldus</name>
    <dbReference type="NCBI Taxonomy" id="337097"/>
    <lineage>
        <taxon>Bacteria</taxon>
        <taxon>Bacillati</taxon>
        <taxon>Bacillota</taxon>
        <taxon>Bacilli</taxon>
        <taxon>Bacillales</taxon>
        <taxon>Bacillaceae</taxon>
        <taxon>Vulcanibacillus</taxon>
    </lineage>
</organism>
<protein>
    <recommendedName>
        <fullName evidence="3">Sporulation membrane protein YtrI C-terminal domain-containing protein</fullName>
    </recommendedName>
</protein>
<feature type="domain" description="Sporulation membrane protein YtrI C-terminal" evidence="3">
    <location>
        <begin position="81"/>
        <end position="155"/>
    </location>
</feature>
<dbReference type="EMBL" id="MIJF01000008">
    <property type="protein sequence ID" value="OEG00071.1"/>
    <property type="molecule type" value="Genomic_DNA"/>
</dbReference>
<evidence type="ECO:0000313" key="4">
    <source>
        <dbReference type="EMBL" id="OEG00071.1"/>
    </source>
</evidence>
<dbReference type="AlphaFoldDB" id="A0A1D2YWE5"/>